<dbReference type="AlphaFoldDB" id="A0AAN0K374"/>
<keyword evidence="1" id="KW-0472">Membrane</keyword>
<dbReference type="Proteomes" id="UP000007879">
    <property type="component" value="Unassembled WGS sequence"/>
</dbReference>
<dbReference type="KEGG" id="aqu:109592841"/>
<keyword evidence="1" id="KW-0812">Transmembrane</keyword>
<keyword evidence="2" id="KW-0732">Signal</keyword>
<feature type="signal peptide" evidence="2">
    <location>
        <begin position="1"/>
        <end position="27"/>
    </location>
</feature>
<feature type="chain" id="PRO_5042835319" description="Transmembrane protein" evidence="2">
    <location>
        <begin position="28"/>
        <end position="226"/>
    </location>
</feature>
<dbReference type="GeneID" id="109592841"/>
<keyword evidence="4" id="KW-1185">Reference proteome</keyword>
<evidence type="ECO:0000313" key="3">
    <source>
        <dbReference type="EnsemblMetazoa" id="XP_019863744.1"/>
    </source>
</evidence>
<organism evidence="3 4">
    <name type="scientific">Amphimedon queenslandica</name>
    <name type="common">Sponge</name>
    <dbReference type="NCBI Taxonomy" id="400682"/>
    <lineage>
        <taxon>Eukaryota</taxon>
        <taxon>Metazoa</taxon>
        <taxon>Porifera</taxon>
        <taxon>Demospongiae</taxon>
        <taxon>Heteroscleromorpha</taxon>
        <taxon>Haplosclerida</taxon>
        <taxon>Niphatidae</taxon>
        <taxon>Amphimedon</taxon>
    </lineage>
</organism>
<reference evidence="4" key="1">
    <citation type="journal article" date="2010" name="Nature">
        <title>The Amphimedon queenslandica genome and the evolution of animal complexity.</title>
        <authorList>
            <person name="Srivastava M."/>
            <person name="Simakov O."/>
            <person name="Chapman J."/>
            <person name="Fahey B."/>
            <person name="Gauthier M.E."/>
            <person name="Mitros T."/>
            <person name="Richards G.S."/>
            <person name="Conaco C."/>
            <person name="Dacre M."/>
            <person name="Hellsten U."/>
            <person name="Larroux C."/>
            <person name="Putnam N.H."/>
            <person name="Stanke M."/>
            <person name="Adamska M."/>
            <person name="Darling A."/>
            <person name="Degnan S.M."/>
            <person name="Oakley T.H."/>
            <person name="Plachetzki D.C."/>
            <person name="Zhai Y."/>
            <person name="Adamski M."/>
            <person name="Calcino A."/>
            <person name="Cummins S.F."/>
            <person name="Goodstein D.M."/>
            <person name="Harris C."/>
            <person name="Jackson D.J."/>
            <person name="Leys S.P."/>
            <person name="Shu S."/>
            <person name="Woodcroft B.J."/>
            <person name="Vervoort M."/>
            <person name="Kosik K.S."/>
            <person name="Manning G."/>
            <person name="Degnan B.M."/>
            <person name="Rokhsar D.S."/>
        </authorList>
    </citation>
    <scope>NUCLEOTIDE SEQUENCE [LARGE SCALE GENOMIC DNA]</scope>
</reference>
<evidence type="ECO:0008006" key="5">
    <source>
        <dbReference type="Google" id="ProtNLM"/>
    </source>
</evidence>
<evidence type="ECO:0000256" key="1">
    <source>
        <dbReference type="SAM" id="Phobius"/>
    </source>
</evidence>
<reference evidence="3" key="2">
    <citation type="submission" date="2024-06" db="UniProtKB">
        <authorList>
            <consortium name="EnsemblMetazoa"/>
        </authorList>
    </citation>
    <scope>IDENTIFICATION</scope>
</reference>
<keyword evidence="1" id="KW-1133">Transmembrane helix</keyword>
<accession>A0AAN0K374</accession>
<sequence length="226" mass="26009">MSKKDAMALLFICIAVQLLFLLPSTNAAENNSCIRNYAQLERALRDNDTNNSQIILSTFYPPNSQDTQVAHVNYCISENKTYCSTDEVFQFKWASSALLFLQEYELINALVFDLFQFNYTSISLIISPPFCEDISEENKKDNLQLLTTWIKHLPHSNDKNGIQDYAVYSNTTTNTIDIEKYNIKDLQKSLLALQYVAIATIFITLLFRIIWPNSFANEIDMKLDKI</sequence>
<proteinExistence type="predicted"/>
<dbReference type="EnsemblMetazoa" id="XM_020008185.1">
    <property type="protein sequence ID" value="XP_019863744.1"/>
    <property type="gene ID" value="LOC109592841"/>
</dbReference>
<protein>
    <recommendedName>
        <fullName evidence="5">Transmembrane protein</fullName>
    </recommendedName>
</protein>
<evidence type="ECO:0000313" key="4">
    <source>
        <dbReference type="Proteomes" id="UP000007879"/>
    </source>
</evidence>
<dbReference type="RefSeq" id="XP_019863744.1">
    <property type="nucleotide sequence ID" value="XM_020008185.1"/>
</dbReference>
<feature type="transmembrane region" description="Helical" evidence="1">
    <location>
        <begin position="192"/>
        <end position="211"/>
    </location>
</feature>
<name>A0AAN0K374_AMPQE</name>
<evidence type="ECO:0000256" key="2">
    <source>
        <dbReference type="SAM" id="SignalP"/>
    </source>
</evidence>